<proteinExistence type="predicted"/>
<accession>A0A8F2IFD6</accession>
<dbReference type="GeneID" id="80020421"/>
<gene>
    <name evidence="1" type="primary">8</name>
    <name evidence="1" type="ORF">SEA_VANLEE_8</name>
</gene>
<dbReference type="KEGG" id="vg:80020421"/>
<keyword evidence="2" id="KW-1185">Reference proteome</keyword>
<dbReference type="Proteomes" id="UP000683422">
    <property type="component" value="Segment"/>
</dbReference>
<evidence type="ECO:0000313" key="1">
    <source>
        <dbReference type="EMBL" id="QWS68126.1"/>
    </source>
</evidence>
<dbReference type="EMBL" id="MZ028627">
    <property type="protein sequence ID" value="QWS68126.1"/>
    <property type="molecule type" value="Genomic_DNA"/>
</dbReference>
<dbReference type="RefSeq" id="YP_010755749.1">
    <property type="nucleotide sequence ID" value="NC_073474.1"/>
</dbReference>
<organism evidence="1 2">
    <name type="scientific">Gordonia phage VanLee</name>
    <dbReference type="NCBI Taxonomy" id="2845816"/>
    <lineage>
        <taxon>Viruses</taxon>
        <taxon>Duplodnaviria</taxon>
        <taxon>Heunggongvirae</taxon>
        <taxon>Uroviricota</taxon>
        <taxon>Caudoviricetes</taxon>
        <taxon>Kruegerviridae</taxon>
        <taxon>Vanleevirus</taxon>
        <taxon>Vanleevirus vanlee</taxon>
    </lineage>
</organism>
<sequence length="305" mass="33025">MANDFLTPDVIARQALATLYENLVMLPLVHTDHSQEFNGPRAQGDTVRIRKPAVLNASLFNRTNGIQIQDVDEDFVNVSMDKIADTSVAVNSEELRLDIQSFDDQIMSPALEGMAQFIDRQILSLKSDVTQVAGITPAGRGWDQPEVLIEAGRLLDIRKVPPTLRHAVTGPSTRAEWLDSDIIKHADKSGSTEALRAGSIGRNLFGFDAFMTQNVPQPAGSPATGQPTTEVGVAFHQSAFAFVSAAMEIPPGAEGAVQSYNGISIRVVRQYDINKKRTVVSFDVLFGIKTIDANRAVLLKGANAA</sequence>
<name>A0A8F2IFD6_9CAUD</name>
<protein>
    <submittedName>
        <fullName evidence="1">Major capsid protein</fullName>
    </submittedName>
</protein>
<evidence type="ECO:0000313" key="2">
    <source>
        <dbReference type="Proteomes" id="UP000683422"/>
    </source>
</evidence>
<reference evidence="1" key="1">
    <citation type="submission" date="2021-04" db="EMBL/GenBank/DDBJ databases">
        <authorList>
            <person name="Barnhill K.B."/>
            <person name="Biggs A.M."/>
            <person name="Bland J."/>
            <person name="Choudhary H.M."/>
            <person name="Crogan R.E."/>
            <person name="Finocchiaro A.B."/>
            <person name="Franco V."/>
            <person name="Fuller T.A."/>
            <person name="Hanwacker C.G."/>
            <person name="Howard Z.E."/>
            <person name="Iqbal M."/>
            <person name="Mathew A.M."/>
            <person name="Miller S."/>
            <person name="Padhye S."/>
            <person name="Rainey E."/>
            <person name="Rodriguez A."/>
            <person name="Stewart E."/>
            <person name="Otero L.A."/>
            <person name="Chase M.A."/>
            <person name="Pollenz R.S."/>
            <person name="Garlena R.A."/>
            <person name="Russell D.A."/>
            <person name="Jacobs-Sera D."/>
            <person name="Hatfull G.F."/>
        </authorList>
    </citation>
    <scope>NUCLEOTIDE SEQUENCE</scope>
</reference>